<reference evidence="1" key="1">
    <citation type="submission" date="2022-10" db="EMBL/GenBank/DDBJ databases">
        <title>Genome Sequence of Xylaria curta.</title>
        <authorList>
            <person name="Buettner E."/>
        </authorList>
    </citation>
    <scope>NUCLEOTIDE SEQUENCE</scope>
    <source>
        <strain evidence="1">Babe10</strain>
    </source>
</reference>
<protein>
    <submittedName>
        <fullName evidence="1">Uncharacterized protein</fullName>
    </submittedName>
</protein>
<proteinExistence type="predicted"/>
<name>A0ACC1N1I1_9PEZI</name>
<evidence type="ECO:0000313" key="1">
    <source>
        <dbReference type="EMBL" id="KAJ2973125.1"/>
    </source>
</evidence>
<keyword evidence="2" id="KW-1185">Reference proteome</keyword>
<dbReference type="EMBL" id="JAPDGR010003016">
    <property type="protein sequence ID" value="KAJ2973125.1"/>
    <property type="molecule type" value="Genomic_DNA"/>
</dbReference>
<accession>A0ACC1N1I1</accession>
<sequence>MFGGSFFFSNAAHGWNDIVDAPIDQAIARTSKRPIPRGAITPRAALVFTLSQGIGAGLFLLLLPSGSTIYAVPNIIGTIYYPWAKRHTNFAQLVLGWCLAWGIIMGSVAMGLKPFTGGPFGDRLLLQEKLWVQPSIACIFFASILWTIIYDTIYAHQDLKDDLKVGVKSIAVLFREQTKVLLWLVLGCMIALLTMAGLLENMGWQYYVIAAGGSAVSLGAMIANVELKDSASCWWWFRYGFWLAGSSIAGGLLSEYLLMAPRLYA</sequence>
<dbReference type="Proteomes" id="UP001143856">
    <property type="component" value="Unassembled WGS sequence"/>
</dbReference>
<comment type="caution">
    <text evidence="1">The sequence shown here is derived from an EMBL/GenBank/DDBJ whole genome shotgun (WGS) entry which is preliminary data.</text>
</comment>
<gene>
    <name evidence="1" type="ORF">NUW58_g9018</name>
</gene>
<evidence type="ECO:0000313" key="2">
    <source>
        <dbReference type="Proteomes" id="UP001143856"/>
    </source>
</evidence>
<organism evidence="1 2">
    <name type="scientific">Xylaria curta</name>
    <dbReference type="NCBI Taxonomy" id="42375"/>
    <lineage>
        <taxon>Eukaryota</taxon>
        <taxon>Fungi</taxon>
        <taxon>Dikarya</taxon>
        <taxon>Ascomycota</taxon>
        <taxon>Pezizomycotina</taxon>
        <taxon>Sordariomycetes</taxon>
        <taxon>Xylariomycetidae</taxon>
        <taxon>Xylariales</taxon>
        <taxon>Xylariaceae</taxon>
        <taxon>Xylaria</taxon>
    </lineage>
</organism>